<protein>
    <submittedName>
        <fullName evidence="1">DNA repair protein RadA/Sms</fullName>
    </submittedName>
</protein>
<evidence type="ECO:0000313" key="2">
    <source>
        <dbReference type="Proteomes" id="UP000192328"/>
    </source>
</evidence>
<accession>A0AC61PQZ1</accession>
<proteinExistence type="predicted"/>
<name>A0AC61PQZ1_9FIRM</name>
<dbReference type="Proteomes" id="UP000192328">
    <property type="component" value="Unassembled WGS sequence"/>
</dbReference>
<organism evidence="1 2">
    <name type="scientific">Aristaeella lactis</name>
    <dbReference type="NCBI Taxonomy" id="3046383"/>
    <lineage>
        <taxon>Bacteria</taxon>
        <taxon>Bacillati</taxon>
        <taxon>Bacillota</taxon>
        <taxon>Clostridia</taxon>
        <taxon>Eubacteriales</taxon>
        <taxon>Aristaeellaceae</taxon>
        <taxon>Aristaeella</taxon>
    </lineage>
</organism>
<sequence>MMAKVKSTYACTACGYESPRWVGRCPGCGAWNTLEESLQAVPEKASGKIAANQRPGTGAKPLALKDIPEDITVRTGTGISELDRVLGGGIVEGGLILIGGDPGIGKSTLLLQVCDHLAKSGKRTLYISGEESARQIKLRAKRLGIESDIYVLAENALDAIEEKIRELQPDTAVIDSIQTMYRPEMASAPGSVSQIREGTSLIMRLCKETGTSVFLVGHVTKDGAIAGPRMLEHMVDVVLYFEGDRQQDYRLLRAVKNRFGSVNELGVFRMTGQGMQVVENPSEELLSHRAKGASGSTVFCGIEGSRPLLCDVQSLTSPTFYGTPRRAVNGADSGRVAMLLAVLEKRANQRTYNQDVYINVAGGLELSEPAADLALCVAVASSLKEKPVGPDIAVMGEVGLAGEVRTVPQCERRISECARLGFTTIIIPRSNAQRIKAPEGVRVIGVDTVAQALSVVF</sequence>
<evidence type="ECO:0000313" key="1">
    <source>
        <dbReference type="EMBL" id="SMC94579.1"/>
    </source>
</evidence>
<comment type="caution">
    <text evidence="1">The sequence shown here is derived from an EMBL/GenBank/DDBJ whole genome shotgun (WGS) entry which is preliminary data.</text>
</comment>
<reference evidence="1" key="1">
    <citation type="submission" date="2017-04" db="EMBL/GenBank/DDBJ databases">
        <authorList>
            <person name="Varghese N."/>
            <person name="Submissions S."/>
        </authorList>
    </citation>
    <scope>NUCLEOTIDE SEQUENCE</scope>
    <source>
        <strain evidence="1">WTE2008</strain>
    </source>
</reference>
<keyword evidence="2" id="KW-1185">Reference proteome</keyword>
<gene>
    <name evidence="1" type="ORF">SAMN06297397_0159</name>
</gene>
<dbReference type="EMBL" id="FWXZ01000012">
    <property type="protein sequence ID" value="SMC94579.1"/>
    <property type="molecule type" value="Genomic_DNA"/>
</dbReference>